<evidence type="ECO:0000313" key="2">
    <source>
        <dbReference type="EnsemblMetazoa" id="AALFPA23_002923.P3021"/>
    </source>
</evidence>
<feature type="compositionally biased region" description="Basic and acidic residues" evidence="1">
    <location>
        <begin position="341"/>
        <end position="360"/>
    </location>
</feature>
<evidence type="ECO:0000313" key="3">
    <source>
        <dbReference type="Proteomes" id="UP000069940"/>
    </source>
</evidence>
<reference evidence="2" key="2">
    <citation type="submission" date="2025-05" db="UniProtKB">
        <authorList>
            <consortium name="EnsemblMetazoa"/>
        </authorList>
    </citation>
    <scope>IDENTIFICATION</scope>
    <source>
        <strain evidence="2">Foshan</strain>
    </source>
</reference>
<dbReference type="GeneID" id="115266338"/>
<protein>
    <submittedName>
        <fullName evidence="2">Uncharacterized protein</fullName>
    </submittedName>
</protein>
<name>A0ABM1XUA3_AEDAL</name>
<keyword evidence="3" id="KW-1185">Reference proteome</keyword>
<feature type="region of interest" description="Disordered" evidence="1">
    <location>
        <begin position="284"/>
        <end position="360"/>
    </location>
</feature>
<dbReference type="RefSeq" id="XP_029728303.2">
    <property type="nucleotide sequence ID" value="XM_029872443.2"/>
</dbReference>
<feature type="compositionally biased region" description="Basic and acidic residues" evidence="1">
    <location>
        <begin position="284"/>
        <end position="296"/>
    </location>
</feature>
<evidence type="ECO:0000256" key="1">
    <source>
        <dbReference type="SAM" id="MobiDB-lite"/>
    </source>
</evidence>
<reference evidence="3" key="1">
    <citation type="journal article" date="2015" name="Proc. Natl. Acad. Sci. U.S.A.">
        <title>Genome sequence of the Asian Tiger mosquito, Aedes albopictus, reveals insights into its biology, genetics, and evolution.</title>
        <authorList>
            <person name="Chen X.G."/>
            <person name="Jiang X."/>
            <person name="Gu J."/>
            <person name="Xu M."/>
            <person name="Wu Y."/>
            <person name="Deng Y."/>
            <person name="Zhang C."/>
            <person name="Bonizzoni M."/>
            <person name="Dermauw W."/>
            <person name="Vontas J."/>
            <person name="Armbruster P."/>
            <person name="Huang X."/>
            <person name="Yang Y."/>
            <person name="Zhang H."/>
            <person name="He W."/>
            <person name="Peng H."/>
            <person name="Liu Y."/>
            <person name="Wu K."/>
            <person name="Chen J."/>
            <person name="Lirakis M."/>
            <person name="Topalis P."/>
            <person name="Van Leeuwen T."/>
            <person name="Hall A.B."/>
            <person name="Jiang X."/>
            <person name="Thorpe C."/>
            <person name="Mueller R.L."/>
            <person name="Sun C."/>
            <person name="Waterhouse R.M."/>
            <person name="Yan G."/>
            <person name="Tu Z.J."/>
            <person name="Fang X."/>
            <person name="James A.A."/>
        </authorList>
    </citation>
    <scope>NUCLEOTIDE SEQUENCE [LARGE SCALE GENOMIC DNA]</scope>
    <source>
        <strain evidence="3">Foshan</strain>
    </source>
</reference>
<dbReference type="EnsemblMetazoa" id="AALFPA23_002923.R3021">
    <property type="protein sequence ID" value="AALFPA23_002923.P3021"/>
    <property type="gene ID" value="AALFPA23_002923"/>
</dbReference>
<feature type="compositionally biased region" description="Basic and acidic residues" evidence="1">
    <location>
        <begin position="303"/>
        <end position="327"/>
    </location>
</feature>
<organism evidence="2 3">
    <name type="scientific">Aedes albopictus</name>
    <name type="common">Asian tiger mosquito</name>
    <name type="synonym">Stegomyia albopicta</name>
    <dbReference type="NCBI Taxonomy" id="7160"/>
    <lineage>
        <taxon>Eukaryota</taxon>
        <taxon>Metazoa</taxon>
        <taxon>Ecdysozoa</taxon>
        <taxon>Arthropoda</taxon>
        <taxon>Hexapoda</taxon>
        <taxon>Insecta</taxon>
        <taxon>Pterygota</taxon>
        <taxon>Neoptera</taxon>
        <taxon>Endopterygota</taxon>
        <taxon>Diptera</taxon>
        <taxon>Nematocera</taxon>
        <taxon>Culicoidea</taxon>
        <taxon>Culicidae</taxon>
        <taxon>Culicinae</taxon>
        <taxon>Aedini</taxon>
        <taxon>Aedes</taxon>
        <taxon>Stegomyia</taxon>
    </lineage>
</organism>
<sequence>MDEQEAVSPPALLNSSISQVEAKWDETPQNMRELPETDQIFRSLNTSKMTFTLSPFVSIHTDKIEEGLKLIGPCTMSTILSKTEAELTHEEKIIRYFYKEFLQPFITVHSTPNEDEENDPWLVEPFNRGVQQIDDSSFEMNTDLPYTCRAPSAIGEEVIAELTVSPGGDVSLDTEIPSVYTEEQIAKIIGLTGKSNSDPTMGSSFVPSDNTSGAIQEVNQPHQKVLQDITNKTESCVAPRLVDFLKLPPAPHRSSKHRNYKKKFYPVLTADERLAEIRKVEKEKQETELKKKERALLRQQARTKREELKKRKQEEREEKKQLKELQKKAKSTSNLKRKRRVNIEKSLKRNEKKMNVKEDI</sequence>
<proteinExistence type="predicted"/>
<dbReference type="Proteomes" id="UP000069940">
    <property type="component" value="Unassembled WGS sequence"/>
</dbReference>
<accession>A0ABM1XUA3</accession>